<feature type="non-terminal residue" evidence="1">
    <location>
        <position position="1"/>
    </location>
</feature>
<protein>
    <submittedName>
        <fullName evidence="1">Uncharacterized protein</fullName>
    </submittedName>
</protein>
<comment type="caution">
    <text evidence="1">The sequence shown here is derived from an EMBL/GenBank/DDBJ whole genome shotgun (WGS) entry which is preliminary data.</text>
</comment>
<keyword evidence="2" id="KW-1185">Reference proteome</keyword>
<proteinExistence type="predicted"/>
<gene>
    <name evidence="1" type="ORF">CR513_45159</name>
</gene>
<evidence type="ECO:0000313" key="2">
    <source>
        <dbReference type="Proteomes" id="UP000257109"/>
    </source>
</evidence>
<accession>A0A371F9Q2</accession>
<dbReference type="EMBL" id="QJKJ01009976">
    <property type="protein sequence ID" value="RDX75016.1"/>
    <property type="molecule type" value="Genomic_DNA"/>
</dbReference>
<reference evidence="1" key="1">
    <citation type="submission" date="2018-05" db="EMBL/GenBank/DDBJ databases">
        <title>Draft genome of Mucuna pruriens seed.</title>
        <authorList>
            <person name="Nnadi N.E."/>
            <person name="Vos R."/>
            <person name="Hasami M.H."/>
            <person name="Devisetty U.K."/>
            <person name="Aguiy J.C."/>
        </authorList>
    </citation>
    <scope>NUCLEOTIDE SEQUENCE [LARGE SCALE GENOMIC DNA]</scope>
    <source>
        <strain evidence="1">JCA_2017</strain>
    </source>
</reference>
<dbReference type="AlphaFoldDB" id="A0A371F9Q2"/>
<dbReference type="Proteomes" id="UP000257109">
    <property type="component" value="Unassembled WGS sequence"/>
</dbReference>
<sequence length="80" mass="9214">MHMLNECNCDLLSSDKPKDLGSKIEWVSRDKSKRIRRFRDLSNSISKVDLPCGGPVIWDRHETLYTSTAAVSHNYNILHL</sequence>
<name>A0A371F9Q2_MUCPR</name>
<organism evidence="1 2">
    <name type="scientific">Mucuna pruriens</name>
    <name type="common">Velvet bean</name>
    <name type="synonym">Dolichos pruriens</name>
    <dbReference type="NCBI Taxonomy" id="157652"/>
    <lineage>
        <taxon>Eukaryota</taxon>
        <taxon>Viridiplantae</taxon>
        <taxon>Streptophyta</taxon>
        <taxon>Embryophyta</taxon>
        <taxon>Tracheophyta</taxon>
        <taxon>Spermatophyta</taxon>
        <taxon>Magnoliopsida</taxon>
        <taxon>eudicotyledons</taxon>
        <taxon>Gunneridae</taxon>
        <taxon>Pentapetalae</taxon>
        <taxon>rosids</taxon>
        <taxon>fabids</taxon>
        <taxon>Fabales</taxon>
        <taxon>Fabaceae</taxon>
        <taxon>Papilionoideae</taxon>
        <taxon>50 kb inversion clade</taxon>
        <taxon>NPAAA clade</taxon>
        <taxon>indigoferoid/millettioid clade</taxon>
        <taxon>Phaseoleae</taxon>
        <taxon>Mucuna</taxon>
    </lineage>
</organism>
<evidence type="ECO:0000313" key="1">
    <source>
        <dbReference type="EMBL" id="RDX75016.1"/>
    </source>
</evidence>